<sequence length="308" mass="34375">MASDSGIVWLASYPKSGNTWFRVFLTHILKGNSLALSLNKHTLVGTGSAARFVMDKALGFDSRLLLDEELADLRPAIYTWHGQQPGVQYFKIHDAYHEPSKGVPIVPKEGSLAVIYFIRNPLDVVISFAHHMNSSIDDAIKMMNSPLLALKGAAAKPMSQARQLCSSWSFHVDSWTTACDTKLLVLRYEDMHASPFATFSQALDFLQLHVDAEAIVQALKQSQFEQLRQEEQQYGFRESAAANRAFFRKGIVGDWENTLKESQVARIIADHGTVMRRFGYLDEDNRPIRSQGVLKLKEGANGSLDSSA</sequence>
<dbReference type="HOGENOM" id="CLU_027239_4_1_6"/>
<dbReference type="InterPro" id="IPR000863">
    <property type="entry name" value="Sulfotransferase_dom"/>
</dbReference>
<keyword evidence="5" id="KW-1185">Reference proteome</keyword>
<gene>
    <name evidence="4" type="ORF">LFA_0282</name>
</gene>
<dbReference type="InterPro" id="IPR027417">
    <property type="entry name" value="P-loop_NTPase"/>
</dbReference>
<evidence type="ECO:0000313" key="4">
    <source>
        <dbReference type="EMBL" id="CEG55755.1"/>
    </source>
</evidence>
<proteinExistence type="inferred from homology"/>
<name>A0A098G2P2_9GAMM</name>
<dbReference type="GO" id="GO:0047685">
    <property type="term" value="F:amine sulfotransferase activity"/>
    <property type="evidence" value="ECO:0007669"/>
    <property type="project" value="UniProtKB-EC"/>
</dbReference>
<dbReference type="AlphaFoldDB" id="A0A098G2P2"/>
<organism evidence="4 5">
    <name type="scientific">Legionella fallonii LLAP-10</name>
    <dbReference type="NCBI Taxonomy" id="1212491"/>
    <lineage>
        <taxon>Bacteria</taxon>
        <taxon>Pseudomonadati</taxon>
        <taxon>Pseudomonadota</taxon>
        <taxon>Gammaproteobacteria</taxon>
        <taxon>Legionellales</taxon>
        <taxon>Legionellaceae</taxon>
        <taxon>Legionella</taxon>
    </lineage>
</organism>
<dbReference type="Proteomes" id="UP000032430">
    <property type="component" value="Chromosome I"/>
</dbReference>
<protein>
    <submittedName>
        <fullName evidence="4">Sulfotransferase</fullName>
        <ecNumber evidence="4">2.8.2.3</ecNumber>
    </submittedName>
</protein>
<feature type="domain" description="Sulfotransferase" evidence="3">
    <location>
        <begin position="8"/>
        <end position="275"/>
    </location>
</feature>
<dbReference type="OrthoDB" id="9804504at2"/>
<evidence type="ECO:0000259" key="3">
    <source>
        <dbReference type="Pfam" id="PF00685"/>
    </source>
</evidence>
<dbReference type="SUPFAM" id="SSF52540">
    <property type="entry name" value="P-loop containing nucleoside triphosphate hydrolases"/>
    <property type="match status" value="1"/>
</dbReference>
<dbReference type="EC" id="2.8.2.3" evidence="4"/>
<evidence type="ECO:0000256" key="1">
    <source>
        <dbReference type="ARBA" id="ARBA00005771"/>
    </source>
</evidence>
<dbReference type="Gene3D" id="3.40.50.300">
    <property type="entry name" value="P-loop containing nucleotide triphosphate hydrolases"/>
    <property type="match status" value="1"/>
</dbReference>
<dbReference type="EMBL" id="LN614827">
    <property type="protein sequence ID" value="CEG55755.1"/>
    <property type="molecule type" value="Genomic_DNA"/>
</dbReference>
<keyword evidence="2 4" id="KW-0808">Transferase</keyword>
<dbReference type="KEGG" id="lfa:LFA_0282"/>
<dbReference type="Pfam" id="PF00685">
    <property type="entry name" value="Sulfotransfer_1"/>
    <property type="match status" value="1"/>
</dbReference>
<evidence type="ECO:0000313" key="5">
    <source>
        <dbReference type="Proteomes" id="UP000032430"/>
    </source>
</evidence>
<dbReference type="RefSeq" id="WP_052673809.1">
    <property type="nucleotide sequence ID" value="NZ_LN614827.1"/>
</dbReference>
<reference evidence="5" key="1">
    <citation type="submission" date="2014-09" db="EMBL/GenBank/DDBJ databases">
        <authorList>
            <person name="Gomez-Valero L."/>
        </authorList>
    </citation>
    <scope>NUCLEOTIDE SEQUENCE [LARGE SCALE GENOMIC DNA]</scope>
    <source>
        <strain evidence="5">ATCC700992</strain>
    </source>
</reference>
<accession>A0A098G2P2</accession>
<dbReference type="STRING" id="1212491.LFA_0282"/>
<dbReference type="PANTHER" id="PTHR11783">
    <property type="entry name" value="SULFOTRANSFERASE SULT"/>
    <property type="match status" value="1"/>
</dbReference>
<comment type="similarity">
    <text evidence="1">Belongs to the sulfotransferase 1 family.</text>
</comment>
<evidence type="ECO:0000256" key="2">
    <source>
        <dbReference type="ARBA" id="ARBA00022679"/>
    </source>
</evidence>